<dbReference type="InterPro" id="IPR032675">
    <property type="entry name" value="LRR_dom_sf"/>
</dbReference>
<protein>
    <submittedName>
        <fullName evidence="3">Uncharacterized protein</fullName>
    </submittedName>
</protein>
<evidence type="ECO:0000313" key="4">
    <source>
        <dbReference type="Proteomes" id="UP000053237"/>
    </source>
</evidence>
<dbReference type="PANTHER" id="PTHR24111:SF0">
    <property type="entry name" value="LEUCINE-RICH REPEAT-CONTAINING PROTEIN"/>
    <property type="match status" value="1"/>
</dbReference>
<dbReference type="InterPro" id="IPR052201">
    <property type="entry name" value="LRR-containing_regulator"/>
</dbReference>
<dbReference type="PANTHER" id="PTHR24111">
    <property type="entry name" value="LEUCINE-RICH REPEAT-CONTAINING PROTEIN 34"/>
    <property type="match status" value="1"/>
</dbReference>
<sequence length="415" mass="47784">MANATLLFDDEKEGEMDFDINRLSSQDRQAILSRITPDTSVPTDASIMFQNDIRRELLDRGIQPKGFFNDDATRLQEVFDKEHEMDREIRMEQKIRAVAINYFKETNQQRRMERENELRQEMMELTQNDRLSVWIQLINANTTPMYADLRLNCIGTRVLCKNLMLNHSLRSLSLNGNGLDDTCGKHIAALLRSNTALQRLELERNQLGSAATCEIAQALSENDTLVALSLESNDLTNNERETGGMTAIASMLAVNSSLKSLNLWRTMLGPDGGKQLVAGMVRNGTLLCLEFGCNRILNSDAIEIVEKLRQNQSEFATIEAMENSIQSSLNQAAQNERARQQEVEERKANMERMEERRLQRDKEREIFEQERRRQLQVEENRLRQISTRKALAFAAKLELERKQKKKKKSKKTSKK</sequence>
<evidence type="ECO:0000256" key="2">
    <source>
        <dbReference type="SAM" id="MobiDB-lite"/>
    </source>
</evidence>
<dbReference type="AlphaFoldDB" id="A0A024GLF7"/>
<gene>
    <name evidence="3" type="ORF">BN9_086060</name>
</gene>
<dbReference type="SMART" id="SM00368">
    <property type="entry name" value="LRR_RI"/>
    <property type="match status" value="5"/>
</dbReference>
<keyword evidence="1" id="KW-0677">Repeat</keyword>
<dbReference type="SUPFAM" id="SSF52047">
    <property type="entry name" value="RNI-like"/>
    <property type="match status" value="1"/>
</dbReference>
<dbReference type="STRING" id="65357.A0A024GLF7"/>
<evidence type="ECO:0000313" key="3">
    <source>
        <dbReference type="EMBL" id="CCI47599.1"/>
    </source>
</evidence>
<proteinExistence type="predicted"/>
<accession>A0A024GLF7</accession>
<evidence type="ECO:0000256" key="1">
    <source>
        <dbReference type="ARBA" id="ARBA00022737"/>
    </source>
</evidence>
<comment type="caution">
    <text evidence="3">The sequence shown here is derived from an EMBL/GenBank/DDBJ whole genome shotgun (WGS) entry which is preliminary data.</text>
</comment>
<dbReference type="Gene3D" id="3.80.10.10">
    <property type="entry name" value="Ribonuclease Inhibitor"/>
    <property type="match status" value="2"/>
</dbReference>
<dbReference type="Proteomes" id="UP000053237">
    <property type="component" value="Unassembled WGS sequence"/>
</dbReference>
<keyword evidence="4" id="KW-1185">Reference proteome</keyword>
<dbReference type="EMBL" id="CAIX01000177">
    <property type="protein sequence ID" value="CCI47599.1"/>
    <property type="molecule type" value="Genomic_DNA"/>
</dbReference>
<feature type="region of interest" description="Disordered" evidence="2">
    <location>
        <begin position="336"/>
        <end position="358"/>
    </location>
</feature>
<organism evidence="3 4">
    <name type="scientific">Albugo candida</name>
    <dbReference type="NCBI Taxonomy" id="65357"/>
    <lineage>
        <taxon>Eukaryota</taxon>
        <taxon>Sar</taxon>
        <taxon>Stramenopiles</taxon>
        <taxon>Oomycota</taxon>
        <taxon>Peronosporomycetes</taxon>
        <taxon>Albuginales</taxon>
        <taxon>Albuginaceae</taxon>
        <taxon>Albugo</taxon>
    </lineage>
</organism>
<name>A0A024GLF7_9STRA</name>
<dbReference type="InParanoid" id="A0A024GLF7"/>
<dbReference type="OrthoDB" id="120976at2759"/>
<reference evidence="3 4" key="1">
    <citation type="submission" date="2012-05" db="EMBL/GenBank/DDBJ databases">
        <title>Recombination and specialization in a pathogen metapopulation.</title>
        <authorList>
            <person name="Gardiner A."/>
            <person name="Kemen E."/>
            <person name="Schultz-Larsen T."/>
            <person name="MacLean D."/>
            <person name="Van Oosterhout C."/>
            <person name="Jones J.D.G."/>
        </authorList>
    </citation>
    <scope>NUCLEOTIDE SEQUENCE [LARGE SCALE GENOMIC DNA]</scope>
    <source>
        <strain evidence="3 4">Ac Nc2</strain>
    </source>
</reference>